<dbReference type="GO" id="GO:0016787">
    <property type="term" value="F:hydrolase activity"/>
    <property type="evidence" value="ECO:0007669"/>
    <property type="project" value="UniProtKB-KW"/>
</dbReference>
<dbReference type="Pfam" id="PF00561">
    <property type="entry name" value="Abhydrolase_1"/>
    <property type="match status" value="1"/>
</dbReference>
<feature type="domain" description="AB hydrolase-1" evidence="1">
    <location>
        <begin position="108"/>
        <end position="352"/>
    </location>
</feature>
<reference evidence="2 3" key="1">
    <citation type="submission" date="2016-10" db="EMBL/GenBank/DDBJ databases">
        <authorList>
            <person name="de Groot N.N."/>
        </authorList>
    </citation>
    <scope>NUCLEOTIDE SEQUENCE [LARGE SCALE GENOMIC DNA]</scope>
    <source>
        <strain evidence="2 3">R5</strain>
    </source>
</reference>
<protein>
    <submittedName>
        <fullName evidence="2">Alpha/beta hydrolase fold</fullName>
    </submittedName>
</protein>
<accession>A0A1G7BVN8</accession>
<dbReference type="InterPro" id="IPR051321">
    <property type="entry name" value="PHA/PHB_synthase"/>
</dbReference>
<dbReference type="InterPro" id="IPR029058">
    <property type="entry name" value="AB_hydrolase_fold"/>
</dbReference>
<dbReference type="PANTHER" id="PTHR36837">
    <property type="entry name" value="POLY(3-HYDROXYALKANOATE) POLYMERASE SUBUNIT PHAC"/>
    <property type="match status" value="1"/>
</dbReference>
<proteinExistence type="predicted"/>
<dbReference type="PANTHER" id="PTHR36837:SF2">
    <property type="entry name" value="POLY(3-HYDROXYALKANOATE) POLYMERASE SUBUNIT PHAC"/>
    <property type="match status" value="1"/>
</dbReference>
<dbReference type="Gene3D" id="3.40.50.1820">
    <property type="entry name" value="alpha/beta hydrolase"/>
    <property type="match status" value="1"/>
</dbReference>
<keyword evidence="2" id="KW-0378">Hydrolase</keyword>
<gene>
    <name evidence="2" type="ORF">SAMN05216337_1023123</name>
</gene>
<dbReference type="AlphaFoldDB" id="A0A1G7BVN8"/>
<dbReference type="EMBL" id="FMZW01000023">
    <property type="protein sequence ID" value="SDE31109.1"/>
    <property type="molecule type" value="Genomic_DNA"/>
</dbReference>
<dbReference type="InterPro" id="IPR000073">
    <property type="entry name" value="AB_hydrolase_1"/>
</dbReference>
<dbReference type="Proteomes" id="UP000199245">
    <property type="component" value="Unassembled WGS sequence"/>
</dbReference>
<evidence type="ECO:0000259" key="1">
    <source>
        <dbReference type="Pfam" id="PF00561"/>
    </source>
</evidence>
<organism evidence="2 3">
    <name type="scientific">Bradyrhizobium brasilense</name>
    <dbReference type="NCBI Taxonomy" id="1419277"/>
    <lineage>
        <taxon>Bacteria</taxon>
        <taxon>Pseudomonadati</taxon>
        <taxon>Pseudomonadota</taxon>
        <taxon>Alphaproteobacteria</taxon>
        <taxon>Hyphomicrobiales</taxon>
        <taxon>Nitrobacteraceae</taxon>
        <taxon>Bradyrhizobium</taxon>
    </lineage>
</organism>
<name>A0A1G7BVN8_9BRAD</name>
<sequence length="385" mass="42276">MSLPEKTDRSDRSASSGWAQDAWLWPFEAARLALDIYSQWYPSRAPEPTDSPGEVAALPWTTAHSLALQLPSMCLLDFSRAAEGRPLLVCAPYALHRAQIADLAPGHSLMEALQKAGVARLYLTDWRSAAPEMRYFSIDTFLSDLNVAVDTIGPPVDLAGLCQGGWLSLLYAARFPGKVRRLVLAGSPVDVSVPSELSRMVASLPPQGFEALVRQGDGIISGKHMLQAWSIPFTMRDAEAALQRRLDRNSEDARALLDRFTRWNDETLDLPGTYYLEVTDWIFRQNRIAAGDFLALGCKIDLAAVKQPVFVLAAENDIVVPPDQAFATARLLATPPAWLQCHTEPCGHLGLFMGCKALAGSWRRIAHWLQSDLGEAAGERARISA</sequence>
<dbReference type="SUPFAM" id="SSF53474">
    <property type="entry name" value="alpha/beta-Hydrolases"/>
    <property type="match status" value="1"/>
</dbReference>
<evidence type="ECO:0000313" key="3">
    <source>
        <dbReference type="Proteomes" id="UP000199245"/>
    </source>
</evidence>
<evidence type="ECO:0000313" key="2">
    <source>
        <dbReference type="EMBL" id="SDE31109.1"/>
    </source>
</evidence>